<organism evidence="1 2">
    <name type="scientific">Lutimonas vermicola</name>
    <dbReference type="NCBI Taxonomy" id="414288"/>
    <lineage>
        <taxon>Bacteria</taxon>
        <taxon>Pseudomonadati</taxon>
        <taxon>Bacteroidota</taxon>
        <taxon>Flavobacteriia</taxon>
        <taxon>Flavobacteriales</taxon>
        <taxon>Flavobacteriaceae</taxon>
        <taxon>Lutimonas</taxon>
    </lineage>
</organism>
<dbReference type="Proteomes" id="UP001474120">
    <property type="component" value="Unassembled WGS sequence"/>
</dbReference>
<protein>
    <submittedName>
        <fullName evidence="1">Uncharacterized protein</fullName>
    </submittedName>
</protein>
<name>A0ABU9L3C9_9FLAO</name>
<reference evidence="1 2" key="1">
    <citation type="submission" date="2024-04" db="EMBL/GenBank/DDBJ databases">
        <title>whole genome sequencing of Lutimonas vermicola strain IMCC1616.</title>
        <authorList>
            <person name="Bae S.S."/>
        </authorList>
    </citation>
    <scope>NUCLEOTIDE SEQUENCE [LARGE SCALE GENOMIC DNA]</scope>
    <source>
        <strain evidence="1 2">IMCC1616</strain>
    </source>
</reference>
<keyword evidence="2" id="KW-1185">Reference proteome</keyword>
<sequence>MLGLIDNRSAKKWLTDNGIPIKKIGGKNVVDKFTFEFKRQQLVVEDLKKSYPNNWFEIYDANTEDKGMVQAIRELYPNLDLIKKTSKNRIKKYIK</sequence>
<accession>A0ABU9L3C9</accession>
<proteinExistence type="predicted"/>
<gene>
    <name evidence="1" type="ORF">AABB81_13640</name>
</gene>
<evidence type="ECO:0000313" key="1">
    <source>
        <dbReference type="EMBL" id="MEL4456946.1"/>
    </source>
</evidence>
<evidence type="ECO:0000313" key="2">
    <source>
        <dbReference type="Proteomes" id="UP001474120"/>
    </source>
</evidence>
<dbReference type="EMBL" id="JBCDNA010000003">
    <property type="protein sequence ID" value="MEL4456946.1"/>
    <property type="molecule type" value="Genomic_DNA"/>
</dbReference>
<comment type="caution">
    <text evidence="1">The sequence shown here is derived from an EMBL/GenBank/DDBJ whole genome shotgun (WGS) entry which is preliminary data.</text>
</comment>
<dbReference type="RefSeq" id="WP_342161110.1">
    <property type="nucleotide sequence ID" value="NZ_JBCDNA010000003.1"/>
</dbReference>